<dbReference type="eggNOG" id="KOG0157">
    <property type="taxonomic scope" value="Eukaryota"/>
</dbReference>
<dbReference type="HOGENOM" id="CLU_780760_0_0_1"/>
<dbReference type="AlphaFoldDB" id="M2TL17"/>
<reference evidence="1 2" key="1">
    <citation type="journal article" date="2012" name="PLoS Pathog.">
        <title>Diverse lifestyles and strategies of plant pathogenesis encoded in the genomes of eighteen Dothideomycetes fungi.</title>
        <authorList>
            <person name="Ohm R.A."/>
            <person name="Feau N."/>
            <person name="Henrissat B."/>
            <person name="Schoch C.L."/>
            <person name="Horwitz B.A."/>
            <person name="Barry K.W."/>
            <person name="Condon B.J."/>
            <person name="Copeland A.C."/>
            <person name="Dhillon B."/>
            <person name="Glaser F."/>
            <person name="Hesse C.N."/>
            <person name="Kosti I."/>
            <person name="LaButti K."/>
            <person name="Lindquist E.A."/>
            <person name="Lucas S."/>
            <person name="Salamov A.A."/>
            <person name="Bradshaw R.E."/>
            <person name="Ciuffetti L."/>
            <person name="Hamelin R.C."/>
            <person name="Kema G.H.J."/>
            <person name="Lawrence C."/>
            <person name="Scott J.A."/>
            <person name="Spatafora J.W."/>
            <person name="Turgeon B.G."/>
            <person name="de Wit P.J.G.M."/>
            <person name="Zhong S."/>
            <person name="Goodwin S.B."/>
            <person name="Grigoriev I.V."/>
        </authorList>
    </citation>
    <scope>NUCLEOTIDE SEQUENCE [LARGE SCALE GENOMIC DNA]</scope>
    <source>
        <strain evidence="2">C5 / ATCC 48332 / race O</strain>
    </source>
</reference>
<dbReference type="GO" id="GO:0004497">
    <property type="term" value="F:monooxygenase activity"/>
    <property type="evidence" value="ECO:0007669"/>
    <property type="project" value="InterPro"/>
</dbReference>
<dbReference type="GO" id="GO:0020037">
    <property type="term" value="F:heme binding"/>
    <property type="evidence" value="ECO:0007669"/>
    <property type="project" value="InterPro"/>
</dbReference>
<protein>
    <submittedName>
        <fullName evidence="1">Uncharacterized protein</fullName>
    </submittedName>
</protein>
<sequence>MISQSTQADEYVGNVTLYQNRRKVQLLEEITDGPVSVLIGDRRIRDPQGPRSVPFFQNYFDIYPDYIGNYRRLFDTYGGVIKVHNIRRTYYLTNNPEVAKLAFRASEYFTNAPTSPSHPLDRIQDPTALFLCDTESPAWKEAHKFLPPSMSPKAMKHHLPNIIDAGSSSFKVLDQTENLGHAFNVFKYTSRLAAQVSAKLVLGVDLNHFESLDTPVHRMMELVERAVKLNTRLQVRGKLRVFRHAGTDPALLRQSLKEAYGSRSQKLSPDRRSSEATRLPFQAAATSSNCLVDYLLRATDGSGKTITSRYIRGNILVPMGQCDGLSKGQRDGLSKGQRDGLSKGQTIAWLLEFGM</sequence>
<dbReference type="InterPro" id="IPR001128">
    <property type="entry name" value="Cyt_P450"/>
</dbReference>
<gene>
    <name evidence="1" type="ORF">COCHEDRAFT_1112862</name>
</gene>
<dbReference type="SUPFAM" id="SSF48264">
    <property type="entry name" value="Cytochrome P450"/>
    <property type="match status" value="1"/>
</dbReference>
<proteinExistence type="predicted"/>
<dbReference type="STRING" id="701091.M2TL17"/>
<name>M2TL17_COCH5</name>
<evidence type="ECO:0000313" key="2">
    <source>
        <dbReference type="Proteomes" id="UP000016936"/>
    </source>
</evidence>
<evidence type="ECO:0000313" key="1">
    <source>
        <dbReference type="EMBL" id="EMD87184.1"/>
    </source>
</evidence>
<dbReference type="OrthoDB" id="1470350at2759"/>
<accession>M2TL17</accession>
<reference evidence="2" key="2">
    <citation type="journal article" date="2013" name="PLoS Genet.">
        <title>Comparative genome structure, secondary metabolite, and effector coding capacity across Cochliobolus pathogens.</title>
        <authorList>
            <person name="Condon B.J."/>
            <person name="Leng Y."/>
            <person name="Wu D."/>
            <person name="Bushley K.E."/>
            <person name="Ohm R.A."/>
            <person name="Otillar R."/>
            <person name="Martin J."/>
            <person name="Schackwitz W."/>
            <person name="Grimwood J."/>
            <person name="MohdZainudin N."/>
            <person name="Xue C."/>
            <person name="Wang R."/>
            <person name="Manning V.A."/>
            <person name="Dhillon B."/>
            <person name="Tu Z.J."/>
            <person name="Steffenson B.J."/>
            <person name="Salamov A."/>
            <person name="Sun H."/>
            <person name="Lowry S."/>
            <person name="LaButti K."/>
            <person name="Han J."/>
            <person name="Copeland A."/>
            <person name="Lindquist E."/>
            <person name="Barry K."/>
            <person name="Schmutz J."/>
            <person name="Baker S.E."/>
            <person name="Ciuffetti L.M."/>
            <person name="Grigoriev I.V."/>
            <person name="Zhong S."/>
            <person name="Turgeon B.G."/>
        </authorList>
    </citation>
    <scope>NUCLEOTIDE SEQUENCE [LARGE SCALE GENOMIC DNA]</scope>
    <source>
        <strain evidence="2">C5 / ATCC 48332 / race O</strain>
    </source>
</reference>
<dbReference type="Gene3D" id="1.10.630.10">
    <property type="entry name" value="Cytochrome P450"/>
    <property type="match status" value="1"/>
</dbReference>
<organism evidence="1 2">
    <name type="scientific">Cochliobolus heterostrophus (strain C5 / ATCC 48332 / race O)</name>
    <name type="common">Southern corn leaf blight fungus</name>
    <name type="synonym">Bipolaris maydis</name>
    <dbReference type="NCBI Taxonomy" id="701091"/>
    <lineage>
        <taxon>Eukaryota</taxon>
        <taxon>Fungi</taxon>
        <taxon>Dikarya</taxon>
        <taxon>Ascomycota</taxon>
        <taxon>Pezizomycotina</taxon>
        <taxon>Dothideomycetes</taxon>
        <taxon>Pleosporomycetidae</taxon>
        <taxon>Pleosporales</taxon>
        <taxon>Pleosporineae</taxon>
        <taxon>Pleosporaceae</taxon>
        <taxon>Bipolaris</taxon>
    </lineage>
</organism>
<dbReference type="Proteomes" id="UP000016936">
    <property type="component" value="Unassembled WGS sequence"/>
</dbReference>
<dbReference type="GO" id="GO:0005506">
    <property type="term" value="F:iron ion binding"/>
    <property type="evidence" value="ECO:0007669"/>
    <property type="project" value="InterPro"/>
</dbReference>
<keyword evidence="2" id="KW-1185">Reference proteome</keyword>
<dbReference type="EMBL" id="KB445582">
    <property type="protein sequence ID" value="EMD87184.1"/>
    <property type="molecule type" value="Genomic_DNA"/>
</dbReference>
<dbReference type="Pfam" id="PF00067">
    <property type="entry name" value="p450"/>
    <property type="match status" value="1"/>
</dbReference>
<dbReference type="InterPro" id="IPR036396">
    <property type="entry name" value="Cyt_P450_sf"/>
</dbReference>
<dbReference type="GO" id="GO:0016705">
    <property type="term" value="F:oxidoreductase activity, acting on paired donors, with incorporation or reduction of molecular oxygen"/>
    <property type="evidence" value="ECO:0007669"/>
    <property type="project" value="InterPro"/>
</dbReference>